<sequence>MRQTIFESADVSVVKVPGHREDVVFVTFESFNPNHKPDRAGFGEGFFRSRGFTAYHVLPSANVWYHYPEMKEALARLRADLPAGARVVTYGMSMGGYAAYRFSDWVGADVVIAFSPQYSIDPWRVWWWERRWGSEGKSFIWDRQPPRREAVKYVFYDPLNQDRRHVRRLRREAPLELVRAYFSGHATITFVQECGMLEAAVIGIAEDRFDARDFERQLWRQRTASATYHKMRRRKKTGIFRRLRYICIERFLARRLGVAEGSDPAGLLPGQGPV</sequence>
<dbReference type="InterPro" id="IPR029058">
    <property type="entry name" value="AB_hydrolase_fold"/>
</dbReference>
<dbReference type="SUPFAM" id="SSF53474">
    <property type="entry name" value="alpha/beta-Hydrolases"/>
    <property type="match status" value="1"/>
</dbReference>
<evidence type="ECO:0000313" key="2">
    <source>
        <dbReference type="EMBL" id="CAA0089711.1"/>
    </source>
</evidence>
<dbReference type="Proteomes" id="UP000433050">
    <property type="component" value="Unassembled WGS sequence"/>
</dbReference>
<dbReference type="RefSeq" id="WP_144342515.1">
    <property type="nucleotide sequence ID" value="NZ_CACSAS010000001.1"/>
</dbReference>
<organism evidence="2 3">
    <name type="scientific">Starkeya nomas</name>
    <dbReference type="NCBI Taxonomy" id="2666134"/>
    <lineage>
        <taxon>Bacteria</taxon>
        <taxon>Pseudomonadati</taxon>
        <taxon>Pseudomonadota</taxon>
        <taxon>Alphaproteobacteria</taxon>
        <taxon>Hyphomicrobiales</taxon>
        <taxon>Xanthobacteraceae</taxon>
        <taxon>Starkeya</taxon>
    </lineage>
</organism>
<accession>A0A5S9NIU7</accession>
<reference evidence="2 3" key="1">
    <citation type="submission" date="2019-12" db="EMBL/GenBank/DDBJ databases">
        <authorList>
            <person name="Reyes-Prieto M."/>
        </authorList>
    </citation>
    <scope>NUCLEOTIDE SEQUENCE [LARGE SCALE GENOMIC DNA]</scope>
    <source>
        <strain evidence="2">HF14-78462</strain>
    </source>
</reference>
<dbReference type="AlphaFoldDB" id="A0A5S9NIU7"/>
<proteinExistence type="predicted"/>
<dbReference type="Gene3D" id="3.40.50.1820">
    <property type="entry name" value="alpha/beta hydrolase"/>
    <property type="match status" value="1"/>
</dbReference>
<dbReference type="InterPro" id="IPR000073">
    <property type="entry name" value="AB_hydrolase_1"/>
</dbReference>
<keyword evidence="3" id="KW-1185">Reference proteome</keyword>
<feature type="domain" description="AB hydrolase-1" evidence="1">
    <location>
        <begin position="37"/>
        <end position="224"/>
    </location>
</feature>
<evidence type="ECO:0000313" key="3">
    <source>
        <dbReference type="Proteomes" id="UP000433050"/>
    </source>
</evidence>
<evidence type="ECO:0000259" key="1">
    <source>
        <dbReference type="Pfam" id="PF12697"/>
    </source>
</evidence>
<name>A0A5S9NIU7_9HYPH</name>
<protein>
    <recommendedName>
        <fullName evidence="1">AB hydrolase-1 domain-containing protein</fullName>
    </recommendedName>
</protein>
<dbReference type="EMBL" id="CACSAS010000001">
    <property type="protein sequence ID" value="CAA0089711.1"/>
    <property type="molecule type" value="Genomic_DNA"/>
</dbReference>
<gene>
    <name evidence="2" type="ORF">STARVERO_00999</name>
</gene>
<dbReference type="Pfam" id="PF12697">
    <property type="entry name" value="Abhydrolase_6"/>
    <property type="match status" value="1"/>
</dbReference>